<sequence length="285" mass="31464">MPATPIVPTELQLDTALQLIRQSELPLPSREGHALRWLQTVIDHLVDLSSRDSMTGLANRRSFEMTLSREIDRVARTGEPTLLLTLDIDLFKNINDSHGHAVGDRVIQSVGHTLLQCVRPMDTVARVGGEEFAVLLPNCPPAFGSAVAERIRQRIAGSTVTLSSGQALGFTVSIGGAFAPQWVRTTHLIWMERADLQLYRAKSEGRNRVCLESTAISEVSAEEKNLLFGHVSRPAEMSDAPPLQRRRRDASAADGMEPRPSRRRKPEKADLSLLGLLPDKTDQAR</sequence>
<dbReference type="Proteomes" id="UP001364695">
    <property type="component" value="Unassembled WGS sequence"/>
</dbReference>
<evidence type="ECO:0000313" key="1">
    <source>
        <dbReference type="EMBL" id="MEJ7138303.1"/>
    </source>
</evidence>
<comment type="caution">
    <text evidence="1">The sequence shown here is derived from an EMBL/GenBank/DDBJ whole genome shotgun (WGS) entry which is preliminary data.</text>
</comment>
<keyword evidence="1" id="KW-0808">Transferase</keyword>
<keyword evidence="2" id="KW-1185">Reference proteome</keyword>
<name>A0ACC6P285_9BURK</name>
<gene>
    <name evidence="1" type="ORF">RV045_07645</name>
</gene>
<proteinExistence type="predicted"/>
<protein>
    <submittedName>
        <fullName evidence="1">GGDEF domain-containing protein</fullName>
        <ecNumber evidence="1">2.7.7.65</ecNumber>
    </submittedName>
</protein>
<evidence type="ECO:0000313" key="2">
    <source>
        <dbReference type="Proteomes" id="UP001364695"/>
    </source>
</evidence>
<accession>A0ACC6P285</accession>
<organism evidence="1 2">
    <name type="scientific">Amphibiibacter pelophylacis</name>
    <dbReference type="NCBI Taxonomy" id="1799477"/>
    <lineage>
        <taxon>Bacteria</taxon>
        <taxon>Pseudomonadati</taxon>
        <taxon>Pseudomonadota</taxon>
        <taxon>Betaproteobacteria</taxon>
        <taxon>Burkholderiales</taxon>
        <taxon>Sphaerotilaceae</taxon>
        <taxon>Amphibiibacter</taxon>
    </lineage>
</organism>
<dbReference type="EMBL" id="JAWDIE010000009">
    <property type="protein sequence ID" value="MEJ7138303.1"/>
    <property type="molecule type" value="Genomic_DNA"/>
</dbReference>
<reference evidence="1" key="1">
    <citation type="submission" date="2023-10" db="EMBL/GenBank/DDBJ databases">
        <title>Amphibacter perezi, gen. nov., sp. nov. a novel taxa of the family Comamonadaceae, class Betaproteobacteria isolated from the skin microbiota of Pelophylax perezi from different populations.</title>
        <authorList>
            <person name="Costa S."/>
            <person name="Proenca D.N."/>
            <person name="Lopes I."/>
            <person name="Morais P.V."/>
        </authorList>
    </citation>
    <scope>NUCLEOTIDE SEQUENCE</scope>
    <source>
        <strain evidence="1">SL12-8</strain>
    </source>
</reference>
<dbReference type="EC" id="2.7.7.65" evidence="1"/>
<keyword evidence="1" id="KW-0548">Nucleotidyltransferase</keyword>